<evidence type="ECO:0000256" key="5">
    <source>
        <dbReference type="ARBA" id="ARBA00022741"/>
    </source>
</evidence>
<evidence type="ECO:0000256" key="8">
    <source>
        <dbReference type="ARBA" id="ARBA00022842"/>
    </source>
</evidence>
<sequence length="299" mass="31290" precursor="true">MYLVDKRRAGTGAGNGSMKVMCTERSQVLGARVARALKVPVASVAFSRFPDGEQYLLAGDPDDETLIVASVVDNDVLVQLMLLADACESSRTRLVLPYMAYARQDKQFKKGEPLSARAVAKALSRGVAEVITVNIHDPAVLEHFTVPARNISIAAEIGAYVGTLGLNNPLILAPDDGALAFAGQVAATGGWEYDHLDKTRLSGVEVRMAPKNVCAASRPVVIVDDIISTGGTIATATGMLYQQGATDVYAACVHGVLTGGAYARLMAAGVRDVISSDTIERGCSRVSAAGTIAAAVRTP</sequence>
<reference evidence="13 14" key="2">
    <citation type="journal article" date="2014" name="Genome Announc.">
        <title>Complete Genome Sequence of Methanoregula formicica SMSPT, a Mesophilic Hydrogenotrophic Methanogen Isolated from a Methanogenic Upflow Anaerobic Sludge Blanket Reactor.</title>
        <authorList>
            <person name="Yamamoto K."/>
            <person name="Tamaki H."/>
            <person name="Cadillo-Quiroz H."/>
            <person name="Imachi H."/>
            <person name="Kyrpides N."/>
            <person name="Woyke T."/>
            <person name="Goodwin L."/>
            <person name="Zinder S.H."/>
            <person name="Kamagata Y."/>
            <person name="Liu W.T."/>
        </authorList>
    </citation>
    <scope>NUCLEOTIDE SEQUENCE [LARGE SCALE GENOMIC DNA]</scope>
    <source>
        <strain evidence="14">DSM 22288 / NBRC 105244 / SMSP</strain>
    </source>
</reference>
<evidence type="ECO:0000259" key="11">
    <source>
        <dbReference type="Pfam" id="PF00156"/>
    </source>
</evidence>
<comment type="subcellular location">
    <subcellularLocation>
        <location evidence="10">Cytoplasm</location>
    </subcellularLocation>
</comment>
<dbReference type="InterPro" id="IPR029057">
    <property type="entry name" value="PRTase-like"/>
</dbReference>
<evidence type="ECO:0000313" key="13">
    <source>
        <dbReference type="EMBL" id="AGB01372.1"/>
    </source>
</evidence>
<dbReference type="RefSeq" id="WP_015284336.1">
    <property type="nucleotide sequence ID" value="NC_019943.1"/>
</dbReference>
<dbReference type="InterPro" id="IPR005946">
    <property type="entry name" value="Rib-P_diPkinase"/>
</dbReference>
<reference evidence="14" key="1">
    <citation type="submission" date="2011-12" db="EMBL/GenBank/DDBJ databases">
        <title>Complete sequence of Methanoregula formicicum SMSP.</title>
        <authorList>
            <person name="Lucas S."/>
            <person name="Han J."/>
            <person name="Lapidus A."/>
            <person name="Cheng J.-F."/>
            <person name="Goodwin L."/>
            <person name="Pitluck S."/>
            <person name="Peters L."/>
            <person name="Ovchinnikova G."/>
            <person name="Teshima H."/>
            <person name="Detter J.C."/>
            <person name="Han C."/>
            <person name="Tapia R."/>
            <person name="Land M."/>
            <person name="Hauser L."/>
            <person name="Kyrpides N."/>
            <person name="Ivanova N."/>
            <person name="Pagani I."/>
            <person name="Imachi H."/>
            <person name="Tamaki H."/>
            <person name="Sekiguchi Y."/>
            <person name="Kamagata Y."/>
            <person name="Cadillo-Quiroz H."/>
            <person name="Zinder S."/>
            <person name="Liu W.-T."/>
            <person name="Woyke T."/>
        </authorList>
    </citation>
    <scope>NUCLEOTIDE SEQUENCE [LARGE SCALE GENOMIC DNA]</scope>
    <source>
        <strain evidence="14">DSM 22288 / NBRC 105244 / SMSP</strain>
    </source>
</reference>
<dbReference type="InterPro" id="IPR000836">
    <property type="entry name" value="PRTase_dom"/>
</dbReference>
<evidence type="ECO:0000256" key="4">
    <source>
        <dbReference type="ARBA" id="ARBA00022727"/>
    </source>
</evidence>
<evidence type="ECO:0000313" key="14">
    <source>
        <dbReference type="Proteomes" id="UP000010824"/>
    </source>
</evidence>
<proteinExistence type="inferred from homology"/>
<dbReference type="InterPro" id="IPR037514">
    <property type="entry name" value="Rib-P_diPkinase_arc"/>
</dbReference>
<evidence type="ECO:0000256" key="7">
    <source>
        <dbReference type="ARBA" id="ARBA00022840"/>
    </source>
</evidence>
<keyword evidence="14" id="KW-1185">Reference proteome</keyword>
<dbReference type="SUPFAM" id="SSF53271">
    <property type="entry name" value="PRTase-like"/>
    <property type="match status" value="1"/>
</dbReference>
<dbReference type="SMART" id="SM01400">
    <property type="entry name" value="Pribosyltran_N"/>
    <property type="match status" value="1"/>
</dbReference>
<dbReference type="GO" id="GO:0016301">
    <property type="term" value="F:kinase activity"/>
    <property type="evidence" value="ECO:0007669"/>
    <property type="project" value="UniProtKB-KW"/>
</dbReference>
<accession>L0H9F4</accession>
<evidence type="ECO:0000256" key="6">
    <source>
        <dbReference type="ARBA" id="ARBA00022777"/>
    </source>
</evidence>
<dbReference type="GO" id="GO:0005524">
    <property type="term" value="F:ATP binding"/>
    <property type="evidence" value="ECO:0007669"/>
    <property type="project" value="UniProtKB-KW"/>
</dbReference>
<keyword evidence="8 10" id="KW-0460">Magnesium</keyword>
<dbReference type="PANTHER" id="PTHR10210:SF32">
    <property type="entry name" value="RIBOSE-PHOSPHATE PYROPHOSPHOKINASE 2"/>
    <property type="match status" value="1"/>
</dbReference>
<evidence type="ECO:0000256" key="1">
    <source>
        <dbReference type="ARBA" id="ARBA00022490"/>
    </source>
</evidence>
<dbReference type="GO" id="GO:0000287">
    <property type="term" value="F:magnesium ion binding"/>
    <property type="evidence" value="ECO:0007669"/>
    <property type="project" value="UniProtKB-UniRule"/>
</dbReference>
<feature type="binding site" evidence="10">
    <location>
        <position position="136"/>
    </location>
    <ligand>
        <name>Mg(2+)</name>
        <dbReference type="ChEBI" id="CHEBI:18420"/>
        <label>1</label>
    </ligand>
</feature>
<dbReference type="FunCoup" id="L0H9F4">
    <property type="interactions" value="211"/>
</dbReference>
<name>L0H9F4_METFS</name>
<evidence type="ECO:0000259" key="12">
    <source>
        <dbReference type="Pfam" id="PF13793"/>
    </source>
</evidence>
<keyword evidence="7 10" id="KW-0067">ATP-binding</keyword>
<comment type="catalytic activity">
    <reaction evidence="9 10">
        <text>D-ribose 5-phosphate + ATP = 5-phospho-alpha-D-ribose 1-diphosphate + AMP + H(+)</text>
        <dbReference type="Rhea" id="RHEA:15609"/>
        <dbReference type="ChEBI" id="CHEBI:15378"/>
        <dbReference type="ChEBI" id="CHEBI:30616"/>
        <dbReference type="ChEBI" id="CHEBI:58017"/>
        <dbReference type="ChEBI" id="CHEBI:78346"/>
        <dbReference type="ChEBI" id="CHEBI:456215"/>
        <dbReference type="EC" id="2.7.6.1"/>
    </reaction>
</comment>
<dbReference type="GO" id="GO:0006164">
    <property type="term" value="P:purine nucleotide biosynthetic process"/>
    <property type="evidence" value="ECO:0007669"/>
    <property type="project" value="TreeGrafter"/>
</dbReference>
<dbReference type="GO" id="GO:0005737">
    <property type="term" value="C:cytoplasm"/>
    <property type="evidence" value="ECO:0007669"/>
    <property type="project" value="UniProtKB-SubCell"/>
</dbReference>
<evidence type="ECO:0000256" key="10">
    <source>
        <dbReference type="HAMAP-Rule" id="MF_00583"/>
    </source>
</evidence>
<feature type="binding site" evidence="10">
    <location>
        <begin position="51"/>
        <end position="53"/>
    </location>
    <ligand>
        <name>ATP</name>
        <dbReference type="ChEBI" id="CHEBI:30616"/>
    </ligand>
</feature>
<feature type="binding site" evidence="10">
    <location>
        <position position="200"/>
    </location>
    <ligand>
        <name>D-ribose 5-phosphate</name>
        <dbReference type="ChEBI" id="CHEBI:78346"/>
    </ligand>
</feature>
<dbReference type="HOGENOM" id="CLU_033546_2_2_2"/>
<keyword evidence="5 10" id="KW-0547">Nucleotide-binding</keyword>
<evidence type="ECO:0000256" key="9">
    <source>
        <dbReference type="ARBA" id="ARBA00049535"/>
    </source>
</evidence>
<keyword evidence="4 10" id="KW-0545">Nucleotide biosynthesis</keyword>
<dbReference type="GO" id="GO:0006015">
    <property type="term" value="P:5-phosphoribose 1-diphosphate biosynthetic process"/>
    <property type="evidence" value="ECO:0007669"/>
    <property type="project" value="UniProtKB-UniRule"/>
</dbReference>
<keyword evidence="3 10" id="KW-0479">Metal-binding</keyword>
<feature type="binding site" evidence="10">
    <location>
        <begin position="103"/>
        <end position="104"/>
    </location>
    <ligand>
        <name>ATP</name>
        <dbReference type="ChEBI" id="CHEBI:30616"/>
    </ligand>
</feature>
<comment type="cofactor">
    <cofactor evidence="10">
        <name>Mg(2+)</name>
        <dbReference type="ChEBI" id="CHEBI:18420"/>
    </cofactor>
    <text evidence="10">Binds 2 Mg(2+) ions per subunit.</text>
</comment>
<dbReference type="NCBIfam" id="TIGR01251">
    <property type="entry name" value="ribP_PPkin"/>
    <property type="match status" value="1"/>
</dbReference>
<dbReference type="Proteomes" id="UP000010824">
    <property type="component" value="Chromosome"/>
</dbReference>
<keyword evidence="1 10" id="KW-0963">Cytoplasm</keyword>
<feature type="active site" evidence="10">
    <location>
        <position position="198"/>
    </location>
</feature>
<dbReference type="GO" id="GO:0004749">
    <property type="term" value="F:ribose phosphate diphosphokinase activity"/>
    <property type="evidence" value="ECO:0007669"/>
    <property type="project" value="UniProtKB-UniRule"/>
</dbReference>
<feature type="binding site" evidence="10">
    <location>
        <position position="224"/>
    </location>
    <ligand>
        <name>D-ribose 5-phosphate</name>
        <dbReference type="ChEBI" id="CHEBI:78346"/>
    </ligand>
</feature>
<keyword evidence="6 10" id="KW-0418">Kinase</keyword>
<dbReference type="AlphaFoldDB" id="L0H9F4"/>
<gene>
    <name evidence="10" type="primary">prs</name>
    <name evidence="13" type="ordered locus">Metfor_0293</name>
</gene>
<comment type="function">
    <text evidence="10">Involved in the biosynthesis of the central metabolite phospho-alpha-D-ribosyl-1-pyrophosphate (PRPP) via the transfer of pyrophosphoryl group from ATP to 1-hydroxyl of ribose-5-phosphate (Rib-5-P).</text>
</comment>
<dbReference type="EC" id="2.7.6.1" evidence="10"/>
<dbReference type="GeneID" id="14308966"/>
<evidence type="ECO:0000256" key="3">
    <source>
        <dbReference type="ARBA" id="ARBA00022723"/>
    </source>
</evidence>
<dbReference type="Pfam" id="PF13793">
    <property type="entry name" value="Pribosyltran_N"/>
    <property type="match status" value="1"/>
</dbReference>
<protein>
    <recommendedName>
        <fullName evidence="10">Ribose-phosphate pyrophosphokinase</fullName>
        <shortName evidence="10">RPPK</shortName>
        <ecNumber evidence="10">2.7.6.1</ecNumber>
    </recommendedName>
    <alternativeName>
        <fullName evidence="10">5-phospho-D-ribosyl alpha-1-diphosphate synthase</fullName>
    </alternativeName>
    <alternativeName>
        <fullName evidence="10">Phosphoribosyl diphosphate synthase</fullName>
    </alternativeName>
    <alternativeName>
        <fullName evidence="10">Phosphoribosyl pyrophosphate synthase</fullName>
        <shortName evidence="10">P-Rib-PP synthase</shortName>
        <shortName evidence="10">PRPP synthase</shortName>
        <shortName evidence="10">PRPPase</shortName>
    </alternativeName>
</protein>
<dbReference type="NCBIfam" id="NF002095">
    <property type="entry name" value="PRK00934.1"/>
    <property type="match status" value="1"/>
</dbReference>
<dbReference type="GO" id="GO:0002189">
    <property type="term" value="C:ribose phosphate diphosphokinase complex"/>
    <property type="evidence" value="ECO:0007669"/>
    <property type="project" value="TreeGrafter"/>
</dbReference>
<dbReference type="STRING" id="593750.Metfor_0293"/>
<keyword evidence="2 10" id="KW-0808">Transferase</keyword>
<dbReference type="Pfam" id="PF00156">
    <property type="entry name" value="Pribosyltran"/>
    <property type="match status" value="1"/>
</dbReference>
<feature type="domain" description="Ribose-phosphate pyrophosphokinase N-terminal" evidence="12">
    <location>
        <begin position="18"/>
        <end position="124"/>
    </location>
</feature>
<dbReference type="PANTHER" id="PTHR10210">
    <property type="entry name" value="RIBOSE-PHOSPHATE DIPHOSPHOKINASE FAMILY MEMBER"/>
    <property type="match status" value="1"/>
</dbReference>
<dbReference type="InParanoid" id="L0H9F4"/>
<dbReference type="InterPro" id="IPR029099">
    <property type="entry name" value="Pribosyltran_N"/>
</dbReference>
<feature type="binding site" evidence="10">
    <location>
        <begin position="228"/>
        <end position="232"/>
    </location>
    <ligand>
        <name>D-ribose 5-phosphate</name>
        <dbReference type="ChEBI" id="CHEBI:78346"/>
    </ligand>
</feature>
<dbReference type="HAMAP" id="MF_00583_A">
    <property type="entry name" value="RibP_PPkinase_A"/>
    <property type="match status" value="1"/>
</dbReference>
<feature type="domain" description="Phosphoribosyltransferase" evidence="11">
    <location>
        <begin position="157"/>
        <end position="255"/>
    </location>
</feature>
<organism evidence="13 14">
    <name type="scientific">Methanoregula formicica (strain DSM 22288 / NBRC 105244 / SMSP)</name>
    <dbReference type="NCBI Taxonomy" id="593750"/>
    <lineage>
        <taxon>Archaea</taxon>
        <taxon>Methanobacteriati</taxon>
        <taxon>Methanobacteriota</taxon>
        <taxon>Stenosarchaea group</taxon>
        <taxon>Methanomicrobia</taxon>
        <taxon>Methanomicrobiales</taxon>
        <taxon>Methanoregulaceae</taxon>
        <taxon>Methanoregula</taxon>
    </lineage>
</organism>
<dbReference type="KEGG" id="mfo:Metfor_0293"/>
<dbReference type="UniPathway" id="UPA00087">
    <property type="reaction ID" value="UER00172"/>
</dbReference>
<dbReference type="EMBL" id="CP003167">
    <property type="protein sequence ID" value="AGB01372.1"/>
    <property type="molecule type" value="Genomic_DNA"/>
</dbReference>
<comment type="pathway">
    <text evidence="10">Metabolic intermediate biosynthesis; 5-phospho-alpha-D-ribose 1-diphosphate biosynthesis; 5-phospho-alpha-D-ribose 1-diphosphate from D-ribose 5-phosphate (route I): step 1/1.</text>
</comment>
<dbReference type="CDD" id="cd06223">
    <property type="entry name" value="PRTases_typeI"/>
    <property type="match status" value="1"/>
</dbReference>
<feature type="binding site" evidence="10">
    <location>
        <position position="175"/>
    </location>
    <ligand>
        <name>Mg(2+)</name>
        <dbReference type="ChEBI" id="CHEBI:18420"/>
        <label>2</label>
    </ligand>
</feature>
<dbReference type="eggNOG" id="arCOG00067">
    <property type="taxonomic scope" value="Archaea"/>
</dbReference>
<comment type="similarity">
    <text evidence="10">Belongs to the ribose-phosphate pyrophosphokinase family. Class III (archaeal) subfamily.</text>
</comment>
<dbReference type="Gene3D" id="3.40.50.2020">
    <property type="match status" value="2"/>
</dbReference>
<evidence type="ECO:0000256" key="2">
    <source>
        <dbReference type="ARBA" id="ARBA00022679"/>
    </source>
</evidence>